<proteinExistence type="predicted"/>
<feature type="non-terminal residue" evidence="1">
    <location>
        <position position="1"/>
    </location>
</feature>
<evidence type="ECO:0000313" key="1">
    <source>
        <dbReference type="EMBL" id="GFP25104.1"/>
    </source>
</evidence>
<accession>A0A6V8P0A3</accession>
<dbReference type="AlphaFoldDB" id="A0A6V8P0A3"/>
<protein>
    <submittedName>
        <fullName evidence="1">Nitrate reductase / nitrite oxidoreductase, alpha subunit</fullName>
    </submittedName>
</protein>
<comment type="caution">
    <text evidence="1">The sequence shown here is derived from an EMBL/GenBank/DDBJ whole genome shotgun (WGS) entry which is preliminary data.</text>
</comment>
<sequence length="303" mass="34246">PVDGTFYEPNTIVCGATVLIRPKGPEDYELSRDDLSMEVRQVRNVVIAPAEVTKTVHPRRKDGFTLIYITPKYRHGAHTTPVDLDLMALWFGPFGDVYRQDKRMPWVGEGYVDVNPEDARELGINDGDYVWVDADPEDRPFRGWQEKPEDYKVHRALMRARYYLGLPRGVARSWFNMFVATYGSVEGQEKNPDQLARNPRTGYQAMFRAGSHQSATRAWLRPTLMTDSLARKELFGQVIGKGFAPDIHCTVGAPKESLVKLTKAEDGGIEGARLWRPASLGLRPTYESETMKKFMKGGFVTGT</sequence>
<name>A0A6V8P0A3_9ACTN</name>
<reference evidence="1 2" key="1">
    <citation type="journal article" date="2020" name="Front. Microbiol.">
        <title>Single-cell genomics of novel Actinobacteria with the Wood-Ljungdahl pathway discovered in a serpentinizing system.</title>
        <authorList>
            <person name="Merino N."/>
            <person name="Kawai M."/>
            <person name="Boyd E.S."/>
            <person name="Colman D.R."/>
            <person name="McGlynn S.E."/>
            <person name="Nealson K.H."/>
            <person name="Kurokawa K."/>
            <person name="Hongoh Y."/>
        </authorList>
    </citation>
    <scope>NUCLEOTIDE SEQUENCE [LARGE SCALE GENOMIC DNA]</scope>
    <source>
        <strain evidence="1 2">S25</strain>
    </source>
</reference>
<evidence type="ECO:0000313" key="2">
    <source>
        <dbReference type="Proteomes" id="UP000543224"/>
    </source>
</evidence>
<dbReference type="Proteomes" id="UP000543224">
    <property type="component" value="Unassembled WGS sequence"/>
</dbReference>
<dbReference type="EMBL" id="BLRX01000040">
    <property type="protein sequence ID" value="GFP25104.1"/>
    <property type="molecule type" value="Genomic_DNA"/>
</dbReference>
<dbReference type="Gene3D" id="2.40.40.20">
    <property type="match status" value="1"/>
</dbReference>
<organism evidence="1 2">
    <name type="scientific">Candidatus Hakubella thermalkaliphila</name>
    <dbReference type="NCBI Taxonomy" id="2754717"/>
    <lineage>
        <taxon>Bacteria</taxon>
        <taxon>Bacillati</taxon>
        <taxon>Actinomycetota</taxon>
        <taxon>Actinomycetota incertae sedis</taxon>
        <taxon>Candidatus Hakubellales</taxon>
        <taxon>Candidatus Hakubellaceae</taxon>
        <taxon>Candidatus Hakubella</taxon>
    </lineage>
</organism>
<gene>
    <name evidence="1" type="ORF">HKBW3S25_00554</name>
</gene>
<dbReference type="SUPFAM" id="SSF50692">
    <property type="entry name" value="ADC-like"/>
    <property type="match status" value="1"/>
</dbReference>
<dbReference type="InterPro" id="IPR009010">
    <property type="entry name" value="Asp_de-COase-like_dom_sf"/>
</dbReference>